<dbReference type="SUPFAM" id="SSF51366">
    <property type="entry name" value="Ribulose-phoshate binding barrel"/>
    <property type="match status" value="1"/>
</dbReference>
<evidence type="ECO:0000313" key="5">
    <source>
        <dbReference type="Proteomes" id="UP000734854"/>
    </source>
</evidence>
<dbReference type="GO" id="GO:0009651">
    <property type="term" value="P:response to salt stress"/>
    <property type="evidence" value="ECO:0007669"/>
    <property type="project" value="TreeGrafter"/>
</dbReference>
<reference evidence="4 5" key="1">
    <citation type="submission" date="2020-08" db="EMBL/GenBank/DDBJ databases">
        <title>Plant Genome Project.</title>
        <authorList>
            <person name="Zhang R.-G."/>
        </authorList>
    </citation>
    <scope>NUCLEOTIDE SEQUENCE [LARGE SCALE GENOMIC DNA]</scope>
    <source>
        <tissue evidence="4">Rhizome</tissue>
    </source>
</reference>
<dbReference type="SMART" id="SM00335">
    <property type="entry name" value="ANX"/>
    <property type="match status" value="1"/>
</dbReference>
<dbReference type="InterPro" id="IPR011060">
    <property type="entry name" value="RibuloseP-bd_barrel"/>
</dbReference>
<dbReference type="PANTHER" id="PTHR10502:SF193">
    <property type="entry name" value="ANNEXIN D8"/>
    <property type="match status" value="1"/>
</dbReference>
<sequence length="297" mass="33262">MDFDWFSSGKGFDCSSWRCFDLLLLFRLKVTAWFAYVTQNCLTVISDVFTVNGGREVRPIGAFELAKAVQELGAGEILLNCIDCDGWGTNEKTLINILAHRNATQRKQIQLAYEELYNESLTKKLESELKGNFEFTNLKYSKVEIDEVRSQGAPDDIKVIDADDLLITGADHSSFDPAIALSPPPQVDILCLMKCLVPFVVSVRVVNAVIGYHLPWVVLGSVVLSPPAIGCIWLLHREAAADLELRFGIRWNVEDGDRISWYVVVWLALIYVCLNGLDYGVIRVIESNVVTIDGERD</sequence>
<dbReference type="GO" id="GO:0001786">
    <property type="term" value="F:phosphatidylserine binding"/>
    <property type="evidence" value="ECO:0007669"/>
    <property type="project" value="TreeGrafter"/>
</dbReference>
<dbReference type="InterPro" id="IPR001464">
    <property type="entry name" value="Annexin"/>
</dbReference>
<keyword evidence="2" id="KW-0041">Annexin</keyword>
<dbReference type="GO" id="GO:0009414">
    <property type="term" value="P:response to water deprivation"/>
    <property type="evidence" value="ECO:0007669"/>
    <property type="project" value="TreeGrafter"/>
</dbReference>
<dbReference type="GO" id="GO:0005509">
    <property type="term" value="F:calcium ion binding"/>
    <property type="evidence" value="ECO:0007669"/>
    <property type="project" value="InterPro"/>
</dbReference>
<accession>A0A8J5ET96</accession>
<dbReference type="Gene3D" id="1.10.220.10">
    <property type="entry name" value="Annexin"/>
    <property type="match status" value="1"/>
</dbReference>
<dbReference type="InterPro" id="IPR037104">
    <property type="entry name" value="Annexin_sf"/>
</dbReference>
<dbReference type="PRINTS" id="PR00196">
    <property type="entry name" value="ANNEXIN"/>
</dbReference>
<dbReference type="GO" id="GO:0005544">
    <property type="term" value="F:calcium-dependent phospholipid binding"/>
    <property type="evidence" value="ECO:0007669"/>
    <property type="project" value="InterPro"/>
</dbReference>
<name>A0A8J5ET96_ZINOF</name>
<dbReference type="GO" id="GO:0005886">
    <property type="term" value="C:plasma membrane"/>
    <property type="evidence" value="ECO:0007669"/>
    <property type="project" value="TreeGrafter"/>
</dbReference>
<dbReference type="AlphaFoldDB" id="A0A8J5ET96"/>
<organism evidence="4 5">
    <name type="scientific">Zingiber officinale</name>
    <name type="common">Ginger</name>
    <name type="synonym">Amomum zingiber</name>
    <dbReference type="NCBI Taxonomy" id="94328"/>
    <lineage>
        <taxon>Eukaryota</taxon>
        <taxon>Viridiplantae</taxon>
        <taxon>Streptophyta</taxon>
        <taxon>Embryophyta</taxon>
        <taxon>Tracheophyta</taxon>
        <taxon>Spermatophyta</taxon>
        <taxon>Magnoliopsida</taxon>
        <taxon>Liliopsida</taxon>
        <taxon>Zingiberales</taxon>
        <taxon>Zingiberaceae</taxon>
        <taxon>Zingiber</taxon>
    </lineage>
</organism>
<proteinExistence type="predicted"/>
<evidence type="ECO:0000256" key="2">
    <source>
        <dbReference type="ARBA" id="ARBA00023216"/>
    </source>
</evidence>
<dbReference type="PROSITE" id="PS51897">
    <property type="entry name" value="ANNEXIN_2"/>
    <property type="match status" value="1"/>
</dbReference>
<protein>
    <submittedName>
        <fullName evidence="4">Uncharacterized protein</fullName>
    </submittedName>
</protein>
<dbReference type="InterPro" id="IPR018502">
    <property type="entry name" value="Annexin_repeat"/>
</dbReference>
<dbReference type="Proteomes" id="UP000734854">
    <property type="component" value="Unassembled WGS sequence"/>
</dbReference>
<gene>
    <name evidence="4" type="ORF">ZIOFF_070717</name>
</gene>
<keyword evidence="5" id="KW-1185">Reference proteome</keyword>
<keyword evidence="3" id="KW-0472">Membrane</keyword>
<evidence type="ECO:0000256" key="3">
    <source>
        <dbReference type="SAM" id="Phobius"/>
    </source>
</evidence>
<evidence type="ECO:0000256" key="1">
    <source>
        <dbReference type="ARBA" id="ARBA00022737"/>
    </source>
</evidence>
<dbReference type="GO" id="GO:0009409">
    <property type="term" value="P:response to cold"/>
    <property type="evidence" value="ECO:0007669"/>
    <property type="project" value="TreeGrafter"/>
</dbReference>
<dbReference type="Pfam" id="PF00191">
    <property type="entry name" value="Annexin"/>
    <property type="match status" value="1"/>
</dbReference>
<evidence type="ECO:0000313" key="4">
    <source>
        <dbReference type="EMBL" id="KAG6469786.1"/>
    </source>
</evidence>
<keyword evidence="3" id="KW-0812">Transmembrane</keyword>
<feature type="transmembrane region" description="Helical" evidence="3">
    <location>
        <begin position="214"/>
        <end position="235"/>
    </location>
</feature>
<comment type="caution">
    <text evidence="4">The sequence shown here is derived from an EMBL/GenBank/DDBJ whole genome shotgun (WGS) entry which is preliminary data.</text>
</comment>
<dbReference type="SUPFAM" id="SSF47874">
    <property type="entry name" value="Annexin"/>
    <property type="match status" value="1"/>
</dbReference>
<dbReference type="GO" id="GO:0005737">
    <property type="term" value="C:cytoplasm"/>
    <property type="evidence" value="ECO:0007669"/>
    <property type="project" value="TreeGrafter"/>
</dbReference>
<keyword evidence="1" id="KW-0677">Repeat</keyword>
<keyword evidence="3" id="KW-1133">Transmembrane helix</keyword>
<feature type="transmembrane region" description="Helical" evidence="3">
    <location>
        <begin position="259"/>
        <end position="277"/>
    </location>
</feature>
<dbReference type="EMBL" id="JACMSC010000021">
    <property type="protein sequence ID" value="KAG6469786.1"/>
    <property type="molecule type" value="Genomic_DNA"/>
</dbReference>
<dbReference type="PANTHER" id="PTHR10502">
    <property type="entry name" value="ANNEXIN"/>
    <property type="match status" value="1"/>
</dbReference>
<dbReference type="GO" id="GO:0009408">
    <property type="term" value="P:response to heat"/>
    <property type="evidence" value="ECO:0007669"/>
    <property type="project" value="TreeGrafter"/>
</dbReference>